<protein>
    <submittedName>
        <fullName evidence="1">Uncharacterized protein</fullName>
    </submittedName>
</protein>
<dbReference type="AlphaFoldDB" id="A0A2S4ZYT4"/>
<reference evidence="1 2" key="1">
    <citation type="submission" date="2018-01" db="EMBL/GenBank/DDBJ databases">
        <authorList>
            <person name="Gaut B.S."/>
            <person name="Morton B.R."/>
            <person name="Clegg M.T."/>
            <person name="Duvall M.R."/>
        </authorList>
    </citation>
    <scope>NUCLEOTIDE SEQUENCE [LARGE SCALE GENOMIC DNA]</scope>
    <source>
        <strain evidence="1 2">HR-AV</strain>
    </source>
</reference>
<comment type="caution">
    <text evidence="1">The sequence shown here is derived from an EMBL/GenBank/DDBJ whole genome shotgun (WGS) entry which is preliminary data.</text>
</comment>
<dbReference type="Proteomes" id="UP000236893">
    <property type="component" value="Unassembled WGS sequence"/>
</dbReference>
<gene>
    <name evidence="1" type="ORF">C3K47_15460</name>
</gene>
<sequence>MDLDFFARTTTLAIENKNGKTTLLTADRNKIHCLHLNDSLKVINKLLLLDDPDILVKAKYMGSFCNGNSYSLFFYDDKKRDIINYKINYDSISVSSIKRLDLINDDEFYFDATNLNDKIQIITCNVNNSDIIINELNEDGSSSRKVFSALSLDKASFDIIVKYMLDRENDYEQINYKYDMNLNITQAYNKLYAFDDQLIVTHEDLKNNKTDILTLNLKSNQISFRSVSKPNVKFYSTHLNPSNSLIFEDKLYQIVCGQTMIRLAVKDFYSGATIKEFKIEEDEEISFKNGPILFEAVTSDPPISRELKDSKQLIKKIFNSTAAISLTKSADSIILMKLGAFLGFKAYPRGVNGEGTIYNPSSESAVITGGLQTFPPANNIADSYSKHIFIKSIYSKLAFINSFLQENTYIPIKGEIYQSVNEKMVDYQNIIITNKASMVTFPHKNSYILGYYDDDKKKYNLVEF</sequence>
<evidence type="ECO:0000313" key="1">
    <source>
        <dbReference type="EMBL" id="POY35456.1"/>
    </source>
</evidence>
<proteinExistence type="predicted"/>
<evidence type="ECO:0000313" key="2">
    <source>
        <dbReference type="Proteomes" id="UP000236893"/>
    </source>
</evidence>
<organism evidence="1 2">
    <name type="scientific">Solitalea longa</name>
    <dbReference type="NCBI Taxonomy" id="2079460"/>
    <lineage>
        <taxon>Bacteria</taxon>
        <taxon>Pseudomonadati</taxon>
        <taxon>Bacteroidota</taxon>
        <taxon>Sphingobacteriia</taxon>
        <taxon>Sphingobacteriales</taxon>
        <taxon>Sphingobacteriaceae</taxon>
        <taxon>Solitalea</taxon>
    </lineage>
</organism>
<accession>A0A2S4ZYT4</accession>
<keyword evidence="2" id="KW-1185">Reference proteome</keyword>
<dbReference type="EMBL" id="PQVF01000011">
    <property type="protein sequence ID" value="POY35456.1"/>
    <property type="molecule type" value="Genomic_DNA"/>
</dbReference>
<name>A0A2S4ZYT4_9SPHI</name>